<feature type="domain" description="Serine aminopeptidase S33" evidence="1">
    <location>
        <begin position="95"/>
        <end position="317"/>
    </location>
</feature>
<dbReference type="InterPro" id="IPR050471">
    <property type="entry name" value="AB_hydrolase"/>
</dbReference>
<proteinExistence type="predicted"/>
<accession>A0AAD1HUE2</accession>
<dbReference type="PANTHER" id="PTHR43433:SF10">
    <property type="entry name" value="AB HYDROLASE-1 DOMAIN-CONTAINING PROTEIN"/>
    <property type="match status" value="1"/>
</dbReference>
<evidence type="ECO:0000313" key="2">
    <source>
        <dbReference type="EMBL" id="BBX21667.1"/>
    </source>
</evidence>
<keyword evidence="3" id="KW-1185">Reference proteome</keyword>
<protein>
    <recommendedName>
        <fullName evidence="1">Serine aminopeptidase S33 domain-containing protein</fullName>
    </recommendedName>
</protein>
<evidence type="ECO:0000313" key="3">
    <source>
        <dbReference type="Proteomes" id="UP000467636"/>
    </source>
</evidence>
<organism evidence="2 3">
    <name type="scientific">Mycolicibacter terrae</name>
    <dbReference type="NCBI Taxonomy" id="1788"/>
    <lineage>
        <taxon>Bacteria</taxon>
        <taxon>Bacillati</taxon>
        <taxon>Actinomycetota</taxon>
        <taxon>Actinomycetes</taxon>
        <taxon>Mycobacteriales</taxon>
        <taxon>Mycobacteriaceae</taxon>
        <taxon>Mycolicibacter</taxon>
    </lineage>
</organism>
<evidence type="ECO:0000259" key="1">
    <source>
        <dbReference type="Pfam" id="PF12146"/>
    </source>
</evidence>
<dbReference type="Pfam" id="PF12146">
    <property type="entry name" value="Hydrolase_4"/>
    <property type="match status" value="1"/>
</dbReference>
<dbReference type="EMBL" id="AP022564">
    <property type="protein sequence ID" value="BBX21667.1"/>
    <property type="molecule type" value="Genomic_DNA"/>
</dbReference>
<dbReference type="Gene3D" id="3.40.50.1820">
    <property type="entry name" value="alpha/beta hydrolase"/>
    <property type="match status" value="1"/>
</dbReference>
<gene>
    <name evidence="2" type="ORF">MTER_10780</name>
</gene>
<dbReference type="Proteomes" id="UP000467636">
    <property type="component" value="Chromosome"/>
</dbReference>
<sequence length="341" mass="36868">MARSANRARDVEADDRTDFWAGHRGVTQLPGPCHTQGMVYAIARPQIEGNIAVGEDRQLGFAEFGAPHGRPMFWLHGTPGARRQIPVEARIYAKEANIRLIGVDRPGIGSSTPYQYETVSQFADDLRTMADTLGIDKMAVIGLSGGGPYTLACAAAMPGRVVAAGILGGVAPAVGPDAIDSGLMTLARIAEPVLQRAGRPISIVATGLIRMIRPVAEPALELYALVSPEGDRRLLGRPEFKAMFLDDLLNGARKQLAAPIADAVLFARYWGFRLDEVKVPVHWWHGDADHIVPFAHGEHAVSLLPDARLYPIPGESHLAGLGRAEEILRTMCEAWDRAEAR</sequence>
<dbReference type="PANTHER" id="PTHR43433">
    <property type="entry name" value="HYDROLASE, ALPHA/BETA FOLD FAMILY PROTEIN"/>
    <property type="match status" value="1"/>
</dbReference>
<dbReference type="InterPro" id="IPR029058">
    <property type="entry name" value="AB_hydrolase_fold"/>
</dbReference>
<name>A0AAD1HUE2_9MYCO</name>
<dbReference type="InterPro" id="IPR022742">
    <property type="entry name" value="Hydrolase_4"/>
</dbReference>
<dbReference type="AlphaFoldDB" id="A0AAD1HUE2"/>
<dbReference type="SUPFAM" id="SSF53474">
    <property type="entry name" value="alpha/beta-Hydrolases"/>
    <property type="match status" value="1"/>
</dbReference>
<reference evidence="2 3" key="1">
    <citation type="journal article" date="2019" name="Emerg. Microbes Infect.">
        <title>Comprehensive subspecies identification of 175 nontuberculous mycobacteria species based on 7547 genomic profiles.</title>
        <authorList>
            <person name="Matsumoto Y."/>
            <person name="Kinjo T."/>
            <person name="Motooka D."/>
            <person name="Nabeya D."/>
            <person name="Jung N."/>
            <person name="Uechi K."/>
            <person name="Horii T."/>
            <person name="Iida T."/>
            <person name="Fujita J."/>
            <person name="Nakamura S."/>
        </authorList>
    </citation>
    <scope>NUCLEOTIDE SEQUENCE [LARGE SCALE GENOMIC DNA]</scope>
    <source>
        <strain evidence="2 3">JCM 12143</strain>
    </source>
</reference>